<reference evidence="1" key="1">
    <citation type="submission" date="2020-10" db="EMBL/GenBank/DDBJ databases">
        <authorList>
            <person name="Gilroy R."/>
        </authorList>
    </citation>
    <scope>NUCLEOTIDE SEQUENCE</scope>
    <source>
        <strain evidence="1">G3-4614</strain>
    </source>
</reference>
<reference evidence="1" key="2">
    <citation type="journal article" date="2021" name="PeerJ">
        <title>Extensive microbial diversity within the chicken gut microbiome revealed by metagenomics and culture.</title>
        <authorList>
            <person name="Gilroy R."/>
            <person name="Ravi A."/>
            <person name="Getino M."/>
            <person name="Pursley I."/>
            <person name="Horton D.L."/>
            <person name="Alikhan N.F."/>
            <person name="Baker D."/>
            <person name="Gharbi K."/>
            <person name="Hall N."/>
            <person name="Watson M."/>
            <person name="Adriaenssens E.M."/>
            <person name="Foster-Nyarko E."/>
            <person name="Jarju S."/>
            <person name="Secka A."/>
            <person name="Antonio M."/>
            <person name="Oren A."/>
            <person name="Chaudhuri R.R."/>
            <person name="La Ragione R."/>
            <person name="Hildebrand F."/>
            <person name="Pallen M.J."/>
        </authorList>
    </citation>
    <scope>NUCLEOTIDE SEQUENCE</scope>
    <source>
        <strain evidence="1">G3-4614</strain>
    </source>
</reference>
<organism evidence="1 2">
    <name type="scientific">Candidatus Caccoplasma merdipullorum</name>
    <dbReference type="NCBI Taxonomy" id="2840718"/>
    <lineage>
        <taxon>Bacteria</taxon>
        <taxon>Pseudomonadati</taxon>
        <taxon>Bacteroidota</taxon>
        <taxon>Bacteroidia</taxon>
        <taxon>Bacteroidales</taxon>
        <taxon>Bacteroidaceae</taxon>
        <taxon>Bacteroidaceae incertae sedis</taxon>
        <taxon>Candidatus Caccoplasma</taxon>
    </lineage>
</organism>
<proteinExistence type="predicted"/>
<comment type="caution">
    <text evidence="1">The sequence shown here is derived from an EMBL/GenBank/DDBJ whole genome shotgun (WGS) entry which is preliminary data.</text>
</comment>
<dbReference type="AlphaFoldDB" id="A0A9D9E761"/>
<dbReference type="Proteomes" id="UP000823636">
    <property type="component" value="Unassembled WGS sequence"/>
</dbReference>
<sequence length="661" mass="75812">MKRWGFLIILAVFNILLVSAKKRTQVGEPYAWQLSQPLGTRYRVPIDTLHLNFYQTDQPISFDEHYAFTGNLGGPGFSRIFFLREDAPQFIFKQPFSHYIVTPASYTFYNTRLPMTLLSYMSGASSENRNDDLKAAFSGNVNKKLGFGANIEYLYSRGYYDHQVSKNFNWQLSSNYKGDKYELNVLLNTYNIVCQENGGISDDAFILTPDDVYNGTGGVDSKSIPVNFNNAFNRVRGANYYASHRYKWGHYQTKVINDTLEVEEYVPIMSFIHTIEYDSNTRRFIDTDSAENVKNFANAYINKASTNDTTSYWTLKNTLGVSLLEGFNKRAKMGITAFATYELRRFKLMAAPVSSDILKRPSLPLLPGTSYYYSSIRNPQTFTENIVWVGGNISKRQGSLITYDINGKIGLTGPELGSVDIDGRMQTKFAFLKDSMSIAAYGFFKNLEPAFYYRKYVSNHYVWNNDFGKIRKFRVGGEIEIPGWGTYLNVGFENVQNYVYFNKQSVPQQESGNIQIFSATLKQRFKVSIVHLDLEAIYQASSNQSVIPLPTLSAYGNFYLLFKIAKVLHTQIGVDCRYNTAYYGEIYNPATLSFHVQDEYKVGNYPYMNVYANMKLKMVRFYVMYSHFNKGLFGYNRYFSMPHYPLNPGSFQFGVCVDFAN</sequence>
<dbReference type="EMBL" id="JADIMW010000054">
    <property type="protein sequence ID" value="MBO8438254.1"/>
    <property type="molecule type" value="Genomic_DNA"/>
</dbReference>
<dbReference type="InterPro" id="IPR025631">
    <property type="entry name" value="Porin_10"/>
</dbReference>
<dbReference type="Pfam" id="PF14121">
    <property type="entry name" value="Porin_10"/>
    <property type="match status" value="1"/>
</dbReference>
<evidence type="ECO:0000313" key="1">
    <source>
        <dbReference type="EMBL" id="MBO8438254.1"/>
    </source>
</evidence>
<name>A0A9D9E761_9BACT</name>
<protein>
    <submittedName>
        <fullName evidence="1">Porin</fullName>
    </submittedName>
</protein>
<gene>
    <name evidence="1" type="ORF">IAC54_05075</name>
</gene>
<evidence type="ECO:0000313" key="2">
    <source>
        <dbReference type="Proteomes" id="UP000823636"/>
    </source>
</evidence>
<accession>A0A9D9E761</accession>